<gene>
    <name evidence="1" type="ORF">G5B50_05325</name>
</gene>
<evidence type="ECO:0000313" key="1">
    <source>
        <dbReference type="EMBL" id="NGL84192.1"/>
    </source>
</evidence>
<comment type="caution">
    <text evidence="1">The sequence shown here is derived from an EMBL/GenBank/DDBJ whole genome shotgun (WGS) entry which is preliminary data.</text>
</comment>
<reference evidence="1 2" key="1">
    <citation type="submission" date="2020-02" db="EMBL/GenBank/DDBJ databases">
        <title>M-like protein SrM is not crucial to the virulence of a novel isolate of Streptococcus equi subsp. ruminatorum from Macaca mulatta.</title>
        <authorList>
            <person name="Guo G."/>
            <person name="Cheng L."/>
            <person name="Zhang W."/>
        </authorList>
    </citation>
    <scope>NUCLEOTIDE SEQUENCE [LARGE SCALE GENOMIC DNA]</scope>
    <source>
        <strain evidence="1 2">FJ1804</strain>
    </source>
</reference>
<sequence length="75" mass="8712">MNRNVNKRTTFSVAKNDFISGVSRVLDIGSTRNKRVYRISGTPEEADKKALFNDWWVVGNDIRSSYEQFKKELKV</sequence>
<dbReference type="Proteomes" id="UP000479499">
    <property type="component" value="Unassembled WGS sequence"/>
</dbReference>
<dbReference type="AlphaFoldDB" id="A0A6M1KKE3"/>
<dbReference type="RefSeq" id="WP_164336096.1">
    <property type="nucleotide sequence ID" value="NZ_JAAKFZ010000011.1"/>
</dbReference>
<name>A0A6M1KKE3_9STRE</name>
<dbReference type="EMBL" id="JAAKFZ010000011">
    <property type="protein sequence ID" value="NGL84192.1"/>
    <property type="molecule type" value="Genomic_DNA"/>
</dbReference>
<proteinExistence type="predicted"/>
<evidence type="ECO:0000313" key="2">
    <source>
        <dbReference type="Proteomes" id="UP000479499"/>
    </source>
</evidence>
<organism evidence="1 2">
    <name type="scientific">Streptococcus equi subsp. ruminatorum</name>
    <dbReference type="NCBI Taxonomy" id="254358"/>
    <lineage>
        <taxon>Bacteria</taxon>
        <taxon>Bacillati</taxon>
        <taxon>Bacillota</taxon>
        <taxon>Bacilli</taxon>
        <taxon>Lactobacillales</taxon>
        <taxon>Streptococcaceae</taxon>
        <taxon>Streptococcus</taxon>
    </lineage>
</organism>
<accession>A0A6M1KKE3</accession>
<protein>
    <submittedName>
        <fullName evidence="1">Uncharacterized protein</fullName>
    </submittedName>
</protein>